<dbReference type="SUPFAM" id="SSF48264">
    <property type="entry name" value="Cytochrome P450"/>
    <property type="match status" value="1"/>
</dbReference>
<evidence type="ECO:0000313" key="15">
    <source>
        <dbReference type="EMBL" id="KAJ3995018.1"/>
    </source>
</evidence>
<accession>A0ABQ8Q8Z0</accession>
<evidence type="ECO:0000256" key="7">
    <source>
        <dbReference type="ARBA" id="ARBA00022723"/>
    </source>
</evidence>
<name>A0ABQ8Q8Z0_9AGAR</name>
<evidence type="ECO:0000256" key="5">
    <source>
        <dbReference type="ARBA" id="ARBA00022617"/>
    </source>
</evidence>
<evidence type="ECO:0000256" key="3">
    <source>
        <dbReference type="ARBA" id="ARBA00004721"/>
    </source>
</evidence>
<keyword evidence="10 13" id="KW-0408">Iron</keyword>
<dbReference type="PRINTS" id="PR00385">
    <property type="entry name" value="P450"/>
</dbReference>
<evidence type="ECO:0000256" key="9">
    <source>
        <dbReference type="ARBA" id="ARBA00023002"/>
    </source>
</evidence>
<dbReference type="PRINTS" id="PR00465">
    <property type="entry name" value="EP450IV"/>
</dbReference>
<proteinExistence type="inferred from homology"/>
<evidence type="ECO:0000256" key="13">
    <source>
        <dbReference type="RuleBase" id="RU000461"/>
    </source>
</evidence>
<keyword evidence="9 13" id="KW-0560">Oxidoreductase</keyword>
<comment type="subcellular location">
    <subcellularLocation>
        <location evidence="2">Membrane</location>
    </subcellularLocation>
</comment>
<comment type="pathway">
    <text evidence="3">Secondary metabolite biosynthesis; terpenoid biosynthesis.</text>
</comment>
<dbReference type="InterPro" id="IPR036396">
    <property type="entry name" value="Cyt_P450_sf"/>
</dbReference>
<dbReference type="PANTHER" id="PTHR24305">
    <property type="entry name" value="CYTOCHROME P450"/>
    <property type="match status" value="1"/>
</dbReference>
<evidence type="ECO:0000256" key="1">
    <source>
        <dbReference type="ARBA" id="ARBA00001971"/>
    </source>
</evidence>
<evidence type="ECO:0000256" key="8">
    <source>
        <dbReference type="ARBA" id="ARBA00022989"/>
    </source>
</evidence>
<dbReference type="InterPro" id="IPR050121">
    <property type="entry name" value="Cytochrome_P450_monoxygenase"/>
</dbReference>
<keyword evidence="6 14" id="KW-0812">Transmembrane</keyword>
<evidence type="ECO:0000256" key="2">
    <source>
        <dbReference type="ARBA" id="ARBA00004370"/>
    </source>
</evidence>
<organism evidence="15 16">
    <name type="scientific">Lentinula boryana</name>
    <dbReference type="NCBI Taxonomy" id="40481"/>
    <lineage>
        <taxon>Eukaryota</taxon>
        <taxon>Fungi</taxon>
        <taxon>Dikarya</taxon>
        <taxon>Basidiomycota</taxon>
        <taxon>Agaricomycotina</taxon>
        <taxon>Agaricomycetes</taxon>
        <taxon>Agaricomycetidae</taxon>
        <taxon>Agaricales</taxon>
        <taxon>Marasmiineae</taxon>
        <taxon>Omphalotaceae</taxon>
        <taxon>Lentinula</taxon>
    </lineage>
</organism>
<dbReference type="PROSITE" id="PS00086">
    <property type="entry name" value="CYTOCHROME_P450"/>
    <property type="match status" value="1"/>
</dbReference>
<dbReference type="InterPro" id="IPR001128">
    <property type="entry name" value="Cyt_P450"/>
</dbReference>
<comment type="caution">
    <text evidence="15">The sequence shown here is derived from an EMBL/GenBank/DDBJ whole genome shotgun (WGS) entry which is preliminary data.</text>
</comment>
<evidence type="ECO:0000256" key="11">
    <source>
        <dbReference type="ARBA" id="ARBA00023033"/>
    </source>
</evidence>
<comment type="cofactor">
    <cofactor evidence="1">
        <name>heme</name>
        <dbReference type="ChEBI" id="CHEBI:30413"/>
    </cofactor>
</comment>
<reference evidence="15" key="1">
    <citation type="submission" date="2022-08" db="EMBL/GenBank/DDBJ databases">
        <authorList>
            <consortium name="DOE Joint Genome Institute"/>
            <person name="Min B."/>
            <person name="Riley R."/>
            <person name="Sierra-Patev S."/>
            <person name="Naranjo-Ortiz M."/>
            <person name="Looney B."/>
            <person name="Konkel Z."/>
            <person name="Slot J.C."/>
            <person name="Sakamoto Y."/>
            <person name="Steenwyk J.L."/>
            <person name="Rokas A."/>
            <person name="Carro J."/>
            <person name="Camarero S."/>
            <person name="Ferreira P."/>
            <person name="Molpeceres G."/>
            <person name="Ruiz-Duenas F.J."/>
            <person name="Serrano A."/>
            <person name="Henrissat B."/>
            <person name="Drula E."/>
            <person name="Hughes K.W."/>
            <person name="Mata J.L."/>
            <person name="Ishikawa N.K."/>
            <person name="Vargas-Isla R."/>
            <person name="Ushijima S."/>
            <person name="Smith C.A."/>
            <person name="Ahrendt S."/>
            <person name="Andreopoulos W."/>
            <person name="He G."/>
            <person name="Labutti K."/>
            <person name="Lipzen A."/>
            <person name="Ng V."/>
            <person name="Sandor L."/>
            <person name="Barry K."/>
            <person name="Martinez A.T."/>
            <person name="Xiao Y."/>
            <person name="Gibbons J.G."/>
            <person name="Terashima K."/>
            <person name="Hibbett D.S."/>
            <person name="Grigoriev I.V."/>
        </authorList>
    </citation>
    <scope>NUCLEOTIDE SEQUENCE</scope>
    <source>
        <strain evidence="15">TFB10827</strain>
    </source>
</reference>
<evidence type="ECO:0000313" key="16">
    <source>
        <dbReference type="Proteomes" id="UP001163828"/>
    </source>
</evidence>
<gene>
    <name evidence="15" type="ORF">F5050DRAFT_1809076</name>
</gene>
<comment type="similarity">
    <text evidence="4 13">Belongs to the cytochrome P450 family.</text>
</comment>
<feature type="transmembrane region" description="Helical" evidence="14">
    <location>
        <begin position="6"/>
        <end position="29"/>
    </location>
</feature>
<evidence type="ECO:0000256" key="4">
    <source>
        <dbReference type="ARBA" id="ARBA00010617"/>
    </source>
</evidence>
<keyword evidence="8 14" id="KW-1133">Transmembrane helix</keyword>
<dbReference type="EMBL" id="MU790673">
    <property type="protein sequence ID" value="KAJ3995018.1"/>
    <property type="molecule type" value="Genomic_DNA"/>
</dbReference>
<evidence type="ECO:0000256" key="12">
    <source>
        <dbReference type="ARBA" id="ARBA00023136"/>
    </source>
</evidence>
<evidence type="ECO:0000256" key="6">
    <source>
        <dbReference type="ARBA" id="ARBA00022692"/>
    </source>
</evidence>
<dbReference type="Proteomes" id="UP001163828">
    <property type="component" value="Unassembled WGS sequence"/>
</dbReference>
<dbReference type="PANTHER" id="PTHR24305:SF166">
    <property type="entry name" value="CYTOCHROME P450 12A4, MITOCHONDRIAL-RELATED"/>
    <property type="match status" value="1"/>
</dbReference>
<keyword evidence="16" id="KW-1185">Reference proteome</keyword>
<keyword evidence="11 13" id="KW-0503">Monooxygenase</keyword>
<evidence type="ECO:0000256" key="14">
    <source>
        <dbReference type="SAM" id="Phobius"/>
    </source>
</evidence>
<keyword evidence="7 13" id="KW-0479">Metal-binding</keyword>
<keyword evidence="12 14" id="KW-0472">Membrane</keyword>
<dbReference type="InterPro" id="IPR017972">
    <property type="entry name" value="Cyt_P450_CS"/>
</dbReference>
<dbReference type="InterPro" id="IPR002403">
    <property type="entry name" value="Cyt_P450_E_grp-IV"/>
</dbReference>
<evidence type="ECO:0000256" key="10">
    <source>
        <dbReference type="ARBA" id="ARBA00023004"/>
    </source>
</evidence>
<dbReference type="Pfam" id="PF00067">
    <property type="entry name" value="p450"/>
    <property type="match status" value="1"/>
</dbReference>
<sequence length="565" mass="64037">MLGILARSALAVVFVPSAYILFGFVYRYYKRSLRFLRGPPSPSLLFGNEYELMHQEEVGILENKWFNEYGTAFRTSSCYGEDTLVIAGDDAPLSFSIIQMGADYVSDPRAIQYVFHTSSYRFPKSIDSQQITKMLFGRGIVWAEGETHNRQRKALNPAFSASQLRQFLDLFQRSTSRLAKKWKQEELADTLDSGKVINVTHWLPRITLDVIGESAFNYDFGALDGRANELGEIFKHMFADSRLYPQKPLILWRAFRRSIPVSLGNFLCRFPTKEEKRFKEFSNASKKIAKSVFDTASQGTNGEEDLKGSKDVLSVLLRSNLNADPKKALDEDEVLSQMATIILAGHETTASTTTWILYELGKSLKDQSRVYEEIREMRDRIGVDGEPTASDYDSMPFFNAVIKEGLRLHPIVPALLRQAASEDVIPLEFPVISKSGEEMSQIPISKGQRVSVSISVYNRLTQVWGKDANEWNPERFFDETKKDTTLGVYANLMTFSAGVRACIGWRFALMELQAILFGLLENFEFSPGPEGLDDIQRVPAGLMIPMKKGHWQDGIQMPLRVRVRN</sequence>
<dbReference type="Gene3D" id="1.10.630.10">
    <property type="entry name" value="Cytochrome P450"/>
    <property type="match status" value="1"/>
</dbReference>
<keyword evidence="5 13" id="KW-0349">Heme</keyword>
<protein>
    <submittedName>
        <fullName evidence="15">Cytochrome P450</fullName>
    </submittedName>
</protein>